<evidence type="ECO:0000313" key="2">
    <source>
        <dbReference type="EMBL" id="CRL28726.1"/>
    </source>
</evidence>
<feature type="region of interest" description="Disordered" evidence="1">
    <location>
        <begin position="17"/>
        <end position="36"/>
    </location>
</feature>
<reference evidence="2 3" key="1">
    <citation type="journal article" date="2014" name="Nat. Commun.">
        <title>Multiple recent horizontal transfers of a large genomic region in cheese making fungi.</title>
        <authorList>
            <person name="Cheeseman K."/>
            <person name="Ropars J."/>
            <person name="Renault P."/>
            <person name="Dupont J."/>
            <person name="Gouzy J."/>
            <person name="Branca A."/>
            <person name="Abraham A.L."/>
            <person name="Ceppi M."/>
            <person name="Conseiller E."/>
            <person name="Debuchy R."/>
            <person name="Malagnac F."/>
            <person name="Goarin A."/>
            <person name="Silar P."/>
            <person name="Lacoste S."/>
            <person name="Sallet E."/>
            <person name="Bensimon A."/>
            <person name="Giraud T."/>
            <person name="Brygoo Y."/>
        </authorList>
    </citation>
    <scope>NUCLEOTIDE SEQUENCE [LARGE SCALE GENOMIC DNA]</scope>
    <source>
        <strain evidence="3">FM 013</strain>
    </source>
</reference>
<proteinExistence type="predicted"/>
<dbReference type="EMBL" id="HG793163">
    <property type="protein sequence ID" value="CRL28726.1"/>
    <property type="molecule type" value="Genomic_DNA"/>
</dbReference>
<organism evidence="2 3">
    <name type="scientific">Penicillium camemberti (strain FM 013)</name>
    <dbReference type="NCBI Taxonomy" id="1429867"/>
    <lineage>
        <taxon>Eukaryota</taxon>
        <taxon>Fungi</taxon>
        <taxon>Dikarya</taxon>
        <taxon>Ascomycota</taxon>
        <taxon>Pezizomycotina</taxon>
        <taxon>Eurotiomycetes</taxon>
        <taxon>Eurotiomycetidae</taxon>
        <taxon>Eurotiales</taxon>
        <taxon>Aspergillaceae</taxon>
        <taxon>Penicillium</taxon>
    </lineage>
</organism>
<keyword evidence="3" id="KW-1185">Reference proteome</keyword>
<sequence length="36" mass="3924">MSQIFGPIQPVSLLQSQSQWGVPLHPGPPCAKNDHK</sequence>
<dbReference type="Proteomes" id="UP000053732">
    <property type="component" value="Unassembled WGS sequence"/>
</dbReference>
<dbReference type="AlphaFoldDB" id="A0A0G4PRH8"/>
<evidence type="ECO:0000256" key="1">
    <source>
        <dbReference type="SAM" id="MobiDB-lite"/>
    </source>
</evidence>
<accession>A0A0G4PRH8</accession>
<name>A0A0G4PRH8_PENC3</name>
<evidence type="ECO:0000313" key="3">
    <source>
        <dbReference type="Proteomes" id="UP000053732"/>
    </source>
</evidence>
<gene>
    <name evidence="2" type="ORF">PCAMFM013_S030g000013</name>
</gene>
<protein>
    <submittedName>
        <fullName evidence="2">Str. FM013</fullName>
    </submittedName>
</protein>